<accession>Q6YSZ4</accession>
<name>Q6YSZ4_ORYSJ</name>
<evidence type="ECO:0000313" key="3">
    <source>
        <dbReference type="EMBL" id="BAC84746.1"/>
    </source>
</evidence>
<evidence type="ECO:0000313" key="2">
    <source>
        <dbReference type="EMBL" id="BAC82936.1"/>
    </source>
</evidence>
<organism evidence="3 4">
    <name type="scientific">Oryza sativa subsp. japonica</name>
    <name type="common">Rice</name>
    <dbReference type="NCBI Taxonomy" id="39947"/>
    <lineage>
        <taxon>Eukaryota</taxon>
        <taxon>Viridiplantae</taxon>
        <taxon>Streptophyta</taxon>
        <taxon>Embryophyta</taxon>
        <taxon>Tracheophyta</taxon>
        <taxon>Spermatophyta</taxon>
        <taxon>Magnoliopsida</taxon>
        <taxon>Liliopsida</taxon>
        <taxon>Poales</taxon>
        <taxon>Poaceae</taxon>
        <taxon>BOP clade</taxon>
        <taxon>Oryzoideae</taxon>
        <taxon>Oryzeae</taxon>
        <taxon>Oryzinae</taxon>
        <taxon>Oryza</taxon>
        <taxon>Oryza sativa</taxon>
    </lineage>
</organism>
<evidence type="ECO:0000256" key="1">
    <source>
        <dbReference type="SAM" id="MobiDB-lite"/>
    </source>
</evidence>
<dbReference type="EMBL" id="AP003738">
    <property type="protein sequence ID" value="BAC82936.1"/>
    <property type="molecule type" value="Genomic_DNA"/>
</dbReference>
<protein>
    <submittedName>
        <fullName evidence="3">Uncharacterized protein</fullName>
    </submittedName>
</protein>
<feature type="region of interest" description="Disordered" evidence="1">
    <location>
        <begin position="19"/>
        <end position="60"/>
    </location>
</feature>
<dbReference type="Proteomes" id="UP000000763">
    <property type="component" value="Chromosome 7"/>
</dbReference>
<dbReference type="AlphaFoldDB" id="Q6YSZ4"/>
<gene>
    <name evidence="2" type="ORF">OJ1058_C08.38</name>
    <name evidence="3" type="ORF">OSJNBa0003K21.22</name>
</gene>
<reference evidence="4" key="3">
    <citation type="journal article" date="2005" name="Nature">
        <title>The map-based sequence of the rice genome.</title>
        <authorList>
            <consortium name="International rice genome sequencing project (IRGSP)"/>
            <person name="Matsumoto T."/>
            <person name="Wu J."/>
            <person name="Kanamori H."/>
            <person name="Katayose Y."/>
            <person name="Fujisawa M."/>
            <person name="Namiki N."/>
            <person name="Mizuno H."/>
            <person name="Yamamoto K."/>
            <person name="Antonio B.A."/>
            <person name="Baba T."/>
            <person name="Sakata K."/>
            <person name="Nagamura Y."/>
            <person name="Aoki H."/>
            <person name="Arikawa K."/>
            <person name="Arita K."/>
            <person name="Bito T."/>
            <person name="Chiden Y."/>
            <person name="Fujitsuka N."/>
            <person name="Fukunaka R."/>
            <person name="Hamada M."/>
            <person name="Harada C."/>
            <person name="Hayashi A."/>
            <person name="Hijishita S."/>
            <person name="Honda M."/>
            <person name="Hosokawa S."/>
            <person name="Ichikawa Y."/>
            <person name="Idonuma A."/>
            <person name="Iijima M."/>
            <person name="Ikeda M."/>
            <person name="Ikeno M."/>
            <person name="Ito K."/>
            <person name="Ito S."/>
            <person name="Ito T."/>
            <person name="Ito Y."/>
            <person name="Ito Y."/>
            <person name="Iwabuchi A."/>
            <person name="Kamiya K."/>
            <person name="Karasawa W."/>
            <person name="Kurita K."/>
            <person name="Katagiri S."/>
            <person name="Kikuta A."/>
            <person name="Kobayashi H."/>
            <person name="Kobayashi N."/>
            <person name="Machita K."/>
            <person name="Maehara T."/>
            <person name="Masukawa M."/>
            <person name="Mizubayashi T."/>
            <person name="Mukai Y."/>
            <person name="Nagasaki H."/>
            <person name="Nagata Y."/>
            <person name="Naito S."/>
            <person name="Nakashima M."/>
            <person name="Nakama Y."/>
            <person name="Nakamichi Y."/>
            <person name="Nakamura M."/>
            <person name="Meguro A."/>
            <person name="Negishi M."/>
            <person name="Ohta I."/>
            <person name="Ohta T."/>
            <person name="Okamoto M."/>
            <person name="Ono N."/>
            <person name="Saji S."/>
            <person name="Sakaguchi M."/>
            <person name="Sakai K."/>
            <person name="Shibata M."/>
            <person name="Shimokawa T."/>
            <person name="Song J."/>
            <person name="Takazaki Y."/>
            <person name="Terasawa K."/>
            <person name="Tsugane M."/>
            <person name="Tsuji K."/>
            <person name="Ueda S."/>
            <person name="Waki K."/>
            <person name="Yamagata H."/>
            <person name="Yamamoto M."/>
            <person name="Yamamoto S."/>
            <person name="Yamane H."/>
            <person name="Yoshiki S."/>
            <person name="Yoshihara R."/>
            <person name="Yukawa K."/>
            <person name="Zhong H."/>
            <person name="Yano M."/>
            <person name="Yuan Q."/>
            <person name="Ouyang S."/>
            <person name="Liu J."/>
            <person name="Jones K.M."/>
            <person name="Gansberger K."/>
            <person name="Moffat K."/>
            <person name="Hill J."/>
            <person name="Bera J."/>
            <person name="Fadrosh D."/>
            <person name="Jin S."/>
            <person name="Johri S."/>
            <person name="Kim M."/>
            <person name="Overton L."/>
            <person name="Reardon M."/>
            <person name="Tsitrin T."/>
            <person name="Vuong H."/>
            <person name="Weaver B."/>
            <person name="Ciecko A."/>
            <person name="Tallon L."/>
            <person name="Jackson J."/>
            <person name="Pai G."/>
            <person name="Aken S.V."/>
            <person name="Utterback T."/>
            <person name="Reidmuller S."/>
            <person name="Feldblyum T."/>
            <person name="Hsiao J."/>
            <person name="Zismann V."/>
            <person name="Iobst S."/>
            <person name="de Vazeille A.R."/>
            <person name="Buell C.R."/>
            <person name="Ying K."/>
            <person name="Li Y."/>
            <person name="Lu T."/>
            <person name="Huang Y."/>
            <person name="Zhao Q."/>
            <person name="Feng Q."/>
            <person name="Zhang L."/>
            <person name="Zhu J."/>
            <person name="Weng Q."/>
            <person name="Mu J."/>
            <person name="Lu Y."/>
            <person name="Fan D."/>
            <person name="Liu Y."/>
            <person name="Guan J."/>
            <person name="Zhang Y."/>
            <person name="Yu S."/>
            <person name="Liu X."/>
            <person name="Zhang Y."/>
            <person name="Hong G."/>
            <person name="Han B."/>
            <person name="Choisne N."/>
            <person name="Demange N."/>
            <person name="Orjeda G."/>
            <person name="Samain S."/>
            <person name="Cattolico L."/>
            <person name="Pelletier E."/>
            <person name="Couloux A."/>
            <person name="Segurens B."/>
            <person name="Wincker P."/>
            <person name="D'Hont A."/>
            <person name="Scarpelli C."/>
            <person name="Weissenbach J."/>
            <person name="Salanoubat M."/>
            <person name="Quetier F."/>
            <person name="Yu Y."/>
            <person name="Kim H.R."/>
            <person name="Rambo T."/>
            <person name="Currie J."/>
            <person name="Collura K."/>
            <person name="Luo M."/>
            <person name="Yang T."/>
            <person name="Ammiraju J.S.S."/>
            <person name="Engler F."/>
            <person name="Soderlund C."/>
            <person name="Wing R.A."/>
            <person name="Palmer L.E."/>
            <person name="de la Bastide M."/>
            <person name="Spiegel L."/>
            <person name="Nascimento L."/>
            <person name="Zutavern T."/>
            <person name="O'Shaughnessy A."/>
            <person name="Dike S."/>
            <person name="Dedhia N."/>
            <person name="Preston R."/>
            <person name="Balija V."/>
            <person name="McCombie W.R."/>
            <person name="Chow T."/>
            <person name="Chen H."/>
            <person name="Chung M."/>
            <person name="Chen C."/>
            <person name="Shaw J."/>
            <person name="Wu H."/>
            <person name="Hsiao K."/>
            <person name="Chao Y."/>
            <person name="Chu M."/>
            <person name="Cheng C."/>
            <person name="Hour A."/>
            <person name="Lee P."/>
            <person name="Lin S."/>
            <person name="Lin Y."/>
            <person name="Liou J."/>
            <person name="Liu S."/>
            <person name="Hsing Y."/>
            <person name="Raghuvanshi S."/>
            <person name="Mohanty A."/>
            <person name="Bharti A.K."/>
            <person name="Gaur A."/>
            <person name="Gupta V."/>
            <person name="Kumar D."/>
            <person name="Ravi V."/>
            <person name="Vij S."/>
            <person name="Kapur A."/>
            <person name="Khurana P."/>
            <person name="Khurana P."/>
            <person name="Khurana J.P."/>
            <person name="Tyagi A.K."/>
            <person name="Gaikwad K."/>
            <person name="Singh A."/>
            <person name="Dalal V."/>
            <person name="Srivastava S."/>
            <person name="Dixit A."/>
            <person name="Pal A.K."/>
            <person name="Ghazi I.A."/>
            <person name="Yadav M."/>
            <person name="Pandit A."/>
            <person name="Bhargava A."/>
            <person name="Sureshbabu K."/>
            <person name="Batra K."/>
            <person name="Sharma T.R."/>
            <person name="Mohapatra T."/>
            <person name="Singh N.K."/>
            <person name="Messing J."/>
            <person name="Nelson A.B."/>
            <person name="Fuks G."/>
            <person name="Kavchok S."/>
            <person name="Keizer G."/>
            <person name="Linton E."/>
            <person name="Llaca V."/>
            <person name="Song R."/>
            <person name="Tanyolac B."/>
            <person name="Young S."/>
            <person name="Ho-Il K."/>
            <person name="Hahn J.H."/>
            <person name="Sangsakoo G."/>
            <person name="Vanavichit A."/>
            <person name="de Mattos Luiz.A.T."/>
            <person name="Zimmer P.D."/>
            <person name="Malone G."/>
            <person name="Dellagostin O."/>
            <person name="de Oliveira A.C."/>
            <person name="Bevan M."/>
            <person name="Bancroft I."/>
            <person name="Minx P."/>
            <person name="Cordum H."/>
            <person name="Wilson R."/>
            <person name="Cheng Z."/>
            <person name="Jin W."/>
            <person name="Jiang J."/>
            <person name="Leong S.A."/>
            <person name="Iwama H."/>
            <person name="Gojobori T."/>
            <person name="Itoh T."/>
            <person name="Niimura Y."/>
            <person name="Fujii Y."/>
            <person name="Habara T."/>
            <person name="Sakai H."/>
            <person name="Sato Y."/>
            <person name="Wilson G."/>
            <person name="Kumar K."/>
            <person name="McCouch S."/>
            <person name="Juretic N."/>
            <person name="Hoen D."/>
            <person name="Wright S."/>
            <person name="Bruskiewich R."/>
            <person name="Bureau T."/>
            <person name="Miyao A."/>
            <person name="Hirochika H."/>
            <person name="Nishikawa T."/>
            <person name="Kadowaki K."/>
            <person name="Sugiura M."/>
            <person name="Burr B."/>
            <person name="Sasaki T."/>
        </authorList>
    </citation>
    <scope>NUCLEOTIDE SEQUENCE [LARGE SCALE GENOMIC DNA]</scope>
    <source>
        <strain evidence="4">cv. Nipponbare</strain>
    </source>
</reference>
<dbReference type="EMBL" id="AP006266">
    <property type="protein sequence ID" value="BAC84746.1"/>
    <property type="molecule type" value="Genomic_DNA"/>
</dbReference>
<reference evidence="4" key="4">
    <citation type="journal article" date="2008" name="Nucleic Acids Res.">
        <title>The rice annotation project database (RAP-DB): 2008 update.</title>
        <authorList>
            <consortium name="The rice annotation project (RAP)"/>
        </authorList>
    </citation>
    <scope>GENOME REANNOTATION</scope>
    <source>
        <strain evidence="4">cv. Nipponbare</strain>
    </source>
</reference>
<reference evidence="3" key="2">
    <citation type="submission" date="2003-03" db="EMBL/GenBank/DDBJ databases">
        <title>Oryza sativa nipponbare(GA3) genomic DNA, chromosome 7, BAC clone:OSJNBa0003K21.</title>
        <authorList>
            <person name="Sasaki T."/>
            <person name="Matsumoto T."/>
            <person name="Katayose Y."/>
        </authorList>
    </citation>
    <scope>NUCLEOTIDE SEQUENCE</scope>
</reference>
<reference evidence="2" key="1">
    <citation type="submission" date="2001-06" db="EMBL/GenBank/DDBJ databases">
        <title>Oryza sativa nipponbare(GA3) genomic DNA, chromosome 7, BAC clone:OJ1058_C08.</title>
        <authorList>
            <person name="Sasaki T."/>
            <person name="Matsumoto T."/>
            <person name="Yamamoto K."/>
        </authorList>
    </citation>
    <scope>NUCLEOTIDE SEQUENCE</scope>
</reference>
<sequence>MHTIVVVIIEVRGVGLTGIQRGSHAGVDPTKSRDTRSELLLGGSDGFPTVKGKKKKEKGN</sequence>
<proteinExistence type="predicted"/>
<feature type="compositionally biased region" description="Basic residues" evidence="1">
    <location>
        <begin position="51"/>
        <end position="60"/>
    </location>
</feature>
<evidence type="ECO:0000313" key="4">
    <source>
        <dbReference type="Proteomes" id="UP000000763"/>
    </source>
</evidence>